<evidence type="ECO:0000313" key="2">
    <source>
        <dbReference type="Proteomes" id="UP000827415"/>
    </source>
</evidence>
<accession>A0AAE7WCA8</accession>
<reference evidence="1 2" key="1">
    <citation type="submission" date="2021-03" db="EMBL/GenBank/DDBJ databases">
        <authorList>
            <person name="Thompson D.W."/>
            <person name="Brown H.M.F."/>
            <person name="Thompson S.D."/>
            <person name="Grose J.H."/>
        </authorList>
    </citation>
    <scope>NUCLEOTIDE SEQUENCE [LARGE SCALE GENOMIC DNA]</scope>
</reference>
<evidence type="ECO:0000313" key="1">
    <source>
        <dbReference type="EMBL" id="QYA57284.1"/>
    </source>
</evidence>
<gene>
    <name evidence="1" type="ORF">ZYZZX_56</name>
</gene>
<proteinExistence type="predicted"/>
<sequence>MADFCKKCSIEMFGSDTKDLEGLITEEQFKAGYAATVCCEGCCAGYVDHEGNRVKPSEDGESWVHY</sequence>
<protein>
    <submittedName>
        <fullName evidence="1">Uncharacterized protein</fullName>
    </submittedName>
</protein>
<organism evidence="1 2">
    <name type="scientific">Hafnia phage vB_HpaM_Zyzzx</name>
    <dbReference type="NCBI Taxonomy" id="2836109"/>
    <lineage>
        <taxon>Viruses</taxon>
        <taxon>Duplodnaviria</taxon>
        <taxon>Heunggongvirae</taxon>
        <taxon>Uroviricota</taxon>
        <taxon>Caudoviricetes</taxon>
        <taxon>Andersonviridae</taxon>
        <taxon>Andersonviridae incertae sedis</taxon>
        <taxon>Daniellevirus</taxon>
        <taxon>Daniellevirus Zyzzx</taxon>
    </lineage>
</organism>
<dbReference type="EMBL" id="MW749004">
    <property type="protein sequence ID" value="QYA57284.1"/>
    <property type="molecule type" value="Genomic_DNA"/>
</dbReference>
<dbReference type="Proteomes" id="UP000827415">
    <property type="component" value="Segment"/>
</dbReference>
<keyword evidence="2" id="KW-1185">Reference proteome</keyword>
<name>A0AAE7WCA8_9CAUD</name>